<evidence type="ECO:0000313" key="2">
    <source>
        <dbReference type="EMBL" id="WOH09921.1"/>
    </source>
</evidence>
<evidence type="ECO:0000256" key="1">
    <source>
        <dbReference type="SAM" id="Phobius"/>
    </source>
</evidence>
<dbReference type="EMBL" id="CP093349">
    <property type="protein sequence ID" value="WOH09921.1"/>
    <property type="molecule type" value="Genomic_DNA"/>
</dbReference>
<protein>
    <recommendedName>
        <fullName evidence="4">HAT C-terminal dimerisation domain-containing protein</fullName>
    </recommendedName>
</protein>
<feature type="transmembrane region" description="Helical" evidence="1">
    <location>
        <begin position="71"/>
        <end position="93"/>
    </location>
</feature>
<dbReference type="PANTHER" id="PTHR11697:SF230">
    <property type="entry name" value="ZINC FINGER, MYM DOMAIN CONTAINING 1"/>
    <property type="match status" value="1"/>
</dbReference>
<accession>A0AAF1BB37</accession>
<proteinExistence type="predicted"/>
<sequence length="141" mass="16565">MSCLDPQNSFSAFDKERLLNFAKLYPFEFSPVHIMELEWALPTYFQEDERFVDLDGIAELGRKMVETRKHLIHPLVYLLIKLAMLLPVATAGVERAFSAMNIVKTRLRNKIGDEWLNDLLVTYIERDIFLSVKTEEPRLRY</sequence>
<keyword evidence="1" id="KW-0472">Membrane</keyword>
<organism evidence="2 3">
    <name type="scientific">Daucus carota subsp. sativus</name>
    <name type="common">Carrot</name>
    <dbReference type="NCBI Taxonomy" id="79200"/>
    <lineage>
        <taxon>Eukaryota</taxon>
        <taxon>Viridiplantae</taxon>
        <taxon>Streptophyta</taxon>
        <taxon>Embryophyta</taxon>
        <taxon>Tracheophyta</taxon>
        <taxon>Spermatophyta</taxon>
        <taxon>Magnoliopsida</taxon>
        <taxon>eudicotyledons</taxon>
        <taxon>Gunneridae</taxon>
        <taxon>Pentapetalae</taxon>
        <taxon>asterids</taxon>
        <taxon>campanulids</taxon>
        <taxon>Apiales</taxon>
        <taxon>Apiaceae</taxon>
        <taxon>Apioideae</taxon>
        <taxon>Scandiceae</taxon>
        <taxon>Daucinae</taxon>
        <taxon>Daucus</taxon>
        <taxon>Daucus sect. Daucus</taxon>
    </lineage>
</organism>
<gene>
    <name evidence="2" type="ORF">DCAR_0729381</name>
</gene>
<dbReference type="InterPro" id="IPR055298">
    <property type="entry name" value="AtLOH3-like"/>
</dbReference>
<reference evidence="2" key="1">
    <citation type="journal article" date="2016" name="Nat. Genet.">
        <title>A high-quality carrot genome assembly provides new insights into carotenoid accumulation and asterid genome evolution.</title>
        <authorList>
            <person name="Iorizzo M."/>
            <person name="Ellison S."/>
            <person name="Senalik D."/>
            <person name="Zeng P."/>
            <person name="Satapoomin P."/>
            <person name="Huang J."/>
            <person name="Bowman M."/>
            <person name="Iovene M."/>
            <person name="Sanseverino W."/>
            <person name="Cavagnaro P."/>
            <person name="Yildiz M."/>
            <person name="Macko-Podgorni A."/>
            <person name="Moranska E."/>
            <person name="Grzebelus E."/>
            <person name="Grzebelus D."/>
            <person name="Ashrafi H."/>
            <person name="Zheng Z."/>
            <person name="Cheng S."/>
            <person name="Spooner D."/>
            <person name="Van Deynze A."/>
            <person name="Simon P."/>
        </authorList>
    </citation>
    <scope>NUCLEOTIDE SEQUENCE</scope>
    <source>
        <tissue evidence="2">Leaf</tissue>
    </source>
</reference>
<keyword evidence="3" id="KW-1185">Reference proteome</keyword>
<keyword evidence="1" id="KW-0812">Transmembrane</keyword>
<reference evidence="2" key="2">
    <citation type="submission" date="2022-03" db="EMBL/GenBank/DDBJ databases">
        <title>Draft title - Genomic analysis of global carrot germplasm unveils the trajectory of domestication and the origin of high carotenoid orange carrot.</title>
        <authorList>
            <person name="Iorizzo M."/>
            <person name="Ellison S."/>
            <person name="Senalik D."/>
            <person name="Macko-Podgorni A."/>
            <person name="Grzebelus D."/>
            <person name="Bostan H."/>
            <person name="Rolling W."/>
            <person name="Curaba J."/>
            <person name="Simon P."/>
        </authorList>
    </citation>
    <scope>NUCLEOTIDE SEQUENCE</scope>
    <source>
        <tissue evidence="2">Leaf</tissue>
    </source>
</reference>
<dbReference type="PANTHER" id="PTHR11697">
    <property type="entry name" value="GENERAL TRANSCRIPTION FACTOR 2-RELATED ZINC FINGER PROTEIN"/>
    <property type="match status" value="1"/>
</dbReference>
<name>A0AAF1BB37_DAUCS</name>
<keyword evidence="1" id="KW-1133">Transmembrane helix</keyword>
<evidence type="ECO:0008006" key="4">
    <source>
        <dbReference type="Google" id="ProtNLM"/>
    </source>
</evidence>
<evidence type="ECO:0000313" key="3">
    <source>
        <dbReference type="Proteomes" id="UP000077755"/>
    </source>
</evidence>
<dbReference type="Proteomes" id="UP000077755">
    <property type="component" value="Chromosome 7"/>
</dbReference>
<dbReference type="AlphaFoldDB" id="A0AAF1BB37"/>